<evidence type="ECO:0000313" key="8">
    <source>
        <dbReference type="EMBL" id="MEY8041209.1"/>
    </source>
</evidence>
<keyword evidence="2" id="KW-0229">DNA integration</keyword>
<keyword evidence="9" id="KW-1185">Reference proteome</keyword>
<sequence>MAWVEKHGAGWRVRYHRSDGSIASEPGYTHPDSARDRAADIEYETRRGTFSDPRNAHTTFGEWVEIWTDAHDVAENTWAKYRSHLNNHIVPKFADMPLSDITHIKIKHWVKGLRRRLSDATVADIVTILSMILSEADDEGYISKNPCRRLKLNLDPSAPKDTATASVVRRIADRCDPDYRTLIITAAYTGMRWGELAGLQWHNVTLDGAATITIDKDKGALHEIGGRLELGPPKTPASARTLHLPPFLVGLLREHAARQFHDHVFTGPNDGLLRRGNFRSRIWQPAVAGHKQRGWAALQTGLTFHELRHTHKTWLNEDRVDKALQHQRLGHRMAGVEGIYSHVTPPMIDHLTTTLERRWRRSHPAPDTSSQG</sequence>
<dbReference type="InterPro" id="IPR011010">
    <property type="entry name" value="DNA_brk_join_enz"/>
</dbReference>
<reference evidence="8 9" key="1">
    <citation type="submission" date="2024-08" db="EMBL/GenBank/DDBJ databases">
        <title>Genome mining of Saccharopolyspora cebuensis PGLac3 from Nigerian medicinal plant.</title>
        <authorList>
            <person name="Ezeobiora C.E."/>
            <person name="Igbokwe N.H."/>
            <person name="Amin D.H."/>
            <person name="Mendie U.E."/>
        </authorList>
    </citation>
    <scope>NUCLEOTIDE SEQUENCE [LARGE SCALE GENOMIC DNA]</scope>
    <source>
        <strain evidence="8 9">PGLac3</strain>
    </source>
</reference>
<dbReference type="PANTHER" id="PTHR30629:SF2">
    <property type="entry name" value="PROPHAGE INTEGRASE INTS-RELATED"/>
    <property type="match status" value="1"/>
</dbReference>
<dbReference type="Pfam" id="PF00589">
    <property type="entry name" value="Phage_integrase"/>
    <property type="match status" value="1"/>
</dbReference>
<proteinExistence type="inferred from homology"/>
<dbReference type="InterPro" id="IPR050808">
    <property type="entry name" value="Phage_Integrase"/>
</dbReference>
<dbReference type="PANTHER" id="PTHR30629">
    <property type="entry name" value="PROPHAGE INTEGRASE"/>
    <property type="match status" value="1"/>
</dbReference>
<evidence type="ECO:0000313" key="9">
    <source>
        <dbReference type="Proteomes" id="UP001564626"/>
    </source>
</evidence>
<evidence type="ECO:0000256" key="2">
    <source>
        <dbReference type="ARBA" id="ARBA00022908"/>
    </source>
</evidence>
<evidence type="ECO:0000256" key="3">
    <source>
        <dbReference type="ARBA" id="ARBA00023125"/>
    </source>
</evidence>
<dbReference type="Gene3D" id="1.10.150.130">
    <property type="match status" value="1"/>
</dbReference>
<feature type="domain" description="Core-binding (CB)" evidence="7">
    <location>
        <begin position="58"/>
        <end position="137"/>
    </location>
</feature>
<keyword evidence="3 5" id="KW-0238">DNA-binding</keyword>
<dbReference type="InterPro" id="IPR010998">
    <property type="entry name" value="Integrase_recombinase_N"/>
</dbReference>
<dbReference type="Gene3D" id="1.10.443.10">
    <property type="entry name" value="Intergrase catalytic core"/>
    <property type="match status" value="1"/>
</dbReference>
<accession>A0ABV4CJC4</accession>
<dbReference type="InterPro" id="IPR004107">
    <property type="entry name" value="Integrase_SAM-like_N"/>
</dbReference>
<protein>
    <submittedName>
        <fullName evidence="8">Tyrosine-type recombinase/integrase</fullName>
    </submittedName>
</protein>
<dbReference type="InterPro" id="IPR002104">
    <property type="entry name" value="Integrase_catalytic"/>
</dbReference>
<dbReference type="PROSITE" id="PS51900">
    <property type="entry name" value="CB"/>
    <property type="match status" value="1"/>
</dbReference>
<name>A0ABV4CJC4_9PSEU</name>
<comment type="caution">
    <text evidence="8">The sequence shown here is derived from an EMBL/GenBank/DDBJ whole genome shotgun (WGS) entry which is preliminary data.</text>
</comment>
<dbReference type="Pfam" id="PF14659">
    <property type="entry name" value="Phage_int_SAM_3"/>
    <property type="match status" value="1"/>
</dbReference>
<evidence type="ECO:0000259" key="7">
    <source>
        <dbReference type="PROSITE" id="PS51900"/>
    </source>
</evidence>
<evidence type="ECO:0000256" key="4">
    <source>
        <dbReference type="ARBA" id="ARBA00023172"/>
    </source>
</evidence>
<dbReference type="InterPro" id="IPR013762">
    <property type="entry name" value="Integrase-like_cat_sf"/>
</dbReference>
<dbReference type="InterPro" id="IPR044068">
    <property type="entry name" value="CB"/>
</dbReference>
<evidence type="ECO:0000259" key="6">
    <source>
        <dbReference type="PROSITE" id="PS51898"/>
    </source>
</evidence>
<feature type="domain" description="Tyr recombinase" evidence="6">
    <location>
        <begin position="158"/>
        <end position="356"/>
    </location>
</feature>
<dbReference type="PROSITE" id="PS51898">
    <property type="entry name" value="TYR_RECOMBINASE"/>
    <property type="match status" value="1"/>
</dbReference>
<dbReference type="SUPFAM" id="SSF56349">
    <property type="entry name" value="DNA breaking-rejoining enzymes"/>
    <property type="match status" value="1"/>
</dbReference>
<evidence type="ECO:0000256" key="5">
    <source>
        <dbReference type="PROSITE-ProRule" id="PRU01248"/>
    </source>
</evidence>
<dbReference type="EMBL" id="JBGEHV010000033">
    <property type="protein sequence ID" value="MEY8041209.1"/>
    <property type="molecule type" value="Genomic_DNA"/>
</dbReference>
<keyword evidence="4" id="KW-0233">DNA recombination</keyword>
<dbReference type="Proteomes" id="UP001564626">
    <property type="component" value="Unassembled WGS sequence"/>
</dbReference>
<comment type="similarity">
    <text evidence="1">Belongs to the 'phage' integrase family.</text>
</comment>
<dbReference type="RefSeq" id="WP_369775042.1">
    <property type="nucleotide sequence ID" value="NZ_JBGEHV010000033.1"/>
</dbReference>
<organism evidence="8 9">
    <name type="scientific">Saccharopolyspora cebuensis</name>
    <dbReference type="NCBI Taxonomy" id="418759"/>
    <lineage>
        <taxon>Bacteria</taxon>
        <taxon>Bacillati</taxon>
        <taxon>Actinomycetota</taxon>
        <taxon>Actinomycetes</taxon>
        <taxon>Pseudonocardiales</taxon>
        <taxon>Pseudonocardiaceae</taxon>
        <taxon>Saccharopolyspora</taxon>
    </lineage>
</organism>
<evidence type="ECO:0000256" key="1">
    <source>
        <dbReference type="ARBA" id="ARBA00008857"/>
    </source>
</evidence>
<gene>
    <name evidence="8" type="ORF">AB8O55_17520</name>
</gene>